<sequence>MQRLFFEMECSCDPRGVANPDKKWMNSERGERARDVSVFAQQHVLMYSVTHRAQAQCGTMFSLRRIMKRSMNLYLCREPFGRSDIEMFIHPGLETLASYIAIAKWKTSSRIRRVTEELEKDSDRFRLTSETVERLAPNFNVRELYKTRKKSRVVCLKASLMTSDKSKAPTTYVNYVALQDPSLSRDIFLQLHLPERNALWSLGLRGITEAWTGWRHAMQTSKLSLQARFQHQRCCRLPDVGVRLSPNKRRLTMTNISGHVTSVTFSRGLQSIERGQLQFHRNPLTAPRRAGFIRTTEVKGDEVLLHGKALEDRTIGRPAGSSIVLDEDPSPFIDRWTRYYSVHKHGFRFTRIVFK</sequence>
<accession>E2ALQ6</accession>
<name>E2ALQ6_CAMFO</name>
<gene>
    <name evidence="1" type="ORF">EAG_10922</name>
</gene>
<reference evidence="1 2" key="1">
    <citation type="journal article" date="2010" name="Science">
        <title>Genomic comparison of the ants Camponotus floridanus and Harpegnathos saltator.</title>
        <authorList>
            <person name="Bonasio R."/>
            <person name="Zhang G."/>
            <person name="Ye C."/>
            <person name="Mutti N.S."/>
            <person name="Fang X."/>
            <person name="Qin N."/>
            <person name="Donahue G."/>
            <person name="Yang P."/>
            <person name="Li Q."/>
            <person name="Li C."/>
            <person name="Zhang P."/>
            <person name="Huang Z."/>
            <person name="Berger S.L."/>
            <person name="Reinberg D."/>
            <person name="Wang J."/>
            <person name="Liebig J."/>
        </authorList>
    </citation>
    <scope>NUCLEOTIDE SEQUENCE [LARGE SCALE GENOMIC DNA]</scope>
    <source>
        <strain evidence="2">C129</strain>
    </source>
</reference>
<evidence type="ECO:0000313" key="2">
    <source>
        <dbReference type="Proteomes" id="UP000000311"/>
    </source>
</evidence>
<proteinExistence type="predicted"/>
<organism evidence="2">
    <name type="scientific">Camponotus floridanus</name>
    <name type="common">Florida carpenter ant</name>
    <dbReference type="NCBI Taxonomy" id="104421"/>
    <lineage>
        <taxon>Eukaryota</taxon>
        <taxon>Metazoa</taxon>
        <taxon>Ecdysozoa</taxon>
        <taxon>Arthropoda</taxon>
        <taxon>Hexapoda</taxon>
        <taxon>Insecta</taxon>
        <taxon>Pterygota</taxon>
        <taxon>Neoptera</taxon>
        <taxon>Endopterygota</taxon>
        <taxon>Hymenoptera</taxon>
        <taxon>Apocrita</taxon>
        <taxon>Aculeata</taxon>
        <taxon>Formicoidea</taxon>
        <taxon>Formicidae</taxon>
        <taxon>Formicinae</taxon>
        <taxon>Camponotus</taxon>
    </lineage>
</organism>
<evidence type="ECO:0000313" key="1">
    <source>
        <dbReference type="EMBL" id="EFN65665.1"/>
    </source>
</evidence>
<dbReference type="Proteomes" id="UP000000311">
    <property type="component" value="Unassembled WGS sequence"/>
</dbReference>
<dbReference type="AlphaFoldDB" id="E2ALQ6"/>
<dbReference type="InParanoid" id="E2ALQ6"/>
<keyword evidence="2" id="KW-1185">Reference proteome</keyword>
<protein>
    <submittedName>
        <fullName evidence="1">Uncharacterized protein</fullName>
    </submittedName>
</protein>
<dbReference type="EMBL" id="GL440609">
    <property type="protein sequence ID" value="EFN65665.1"/>
    <property type="molecule type" value="Genomic_DNA"/>
</dbReference>